<sequence length="26" mass="2799">MHSSPELIVCNCLFAGNDNMNCTGDI</sequence>
<proteinExistence type="predicted"/>
<comment type="caution">
    <text evidence="1">The sequence shown here is derived from an EMBL/GenBank/DDBJ whole genome shotgun (WGS) entry which is preliminary data.</text>
</comment>
<dbReference type="EMBL" id="LCIR01000001">
    <property type="protein sequence ID" value="KKT60474.1"/>
    <property type="molecule type" value="Genomic_DNA"/>
</dbReference>
<protein>
    <submittedName>
        <fullName evidence="1">Uncharacterized protein</fullName>
    </submittedName>
</protein>
<gene>
    <name evidence="1" type="ORF">UW53_C0001G0124</name>
</gene>
<feature type="non-terminal residue" evidence="1">
    <location>
        <position position="26"/>
    </location>
</feature>
<dbReference type="Proteomes" id="UP000034087">
    <property type="component" value="Unassembled WGS sequence"/>
</dbReference>
<accession>A0A0G1LKK9</accession>
<reference evidence="1 2" key="1">
    <citation type="journal article" date="2015" name="Nature">
        <title>rRNA introns, odd ribosomes, and small enigmatic genomes across a large radiation of phyla.</title>
        <authorList>
            <person name="Brown C.T."/>
            <person name="Hug L.A."/>
            <person name="Thomas B.C."/>
            <person name="Sharon I."/>
            <person name="Castelle C.J."/>
            <person name="Singh A."/>
            <person name="Wilkins M.J."/>
            <person name="Williams K.H."/>
            <person name="Banfield J.F."/>
        </authorList>
    </citation>
    <scope>NUCLEOTIDE SEQUENCE [LARGE SCALE GENOMIC DNA]</scope>
</reference>
<dbReference type="AlphaFoldDB" id="A0A0G1LKK9"/>
<evidence type="ECO:0000313" key="2">
    <source>
        <dbReference type="Proteomes" id="UP000034087"/>
    </source>
</evidence>
<organism evidence="1 2">
    <name type="scientific">Candidatus Giovannonibacteria bacterium GW2011_GWA1_44_25</name>
    <dbReference type="NCBI Taxonomy" id="1618645"/>
    <lineage>
        <taxon>Bacteria</taxon>
        <taxon>Candidatus Giovannoniibacteriota</taxon>
    </lineage>
</organism>
<evidence type="ECO:0000313" key="1">
    <source>
        <dbReference type="EMBL" id="KKT60474.1"/>
    </source>
</evidence>
<name>A0A0G1LKK9_9BACT</name>